<proteinExistence type="predicted"/>
<gene>
    <name evidence="2" type="ORF">GCM10007036_38480</name>
</gene>
<accession>A0A917I9E0</accession>
<dbReference type="PROSITE" id="PS50925">
    <property type="entry name" value="BLUF"/>
    <property type="match status" value="1"/>
</dbReference>
<dbReference type="AlphaFoldDB" id="A0A917I9E0"/>
<dbReference type="Gene3D" id="3.30.70.100">
    <property type="match status" value="1"/>
</dbReference>
<dbReference type="InterPro" id="IPR007024">
    <property type="entry name" value="BLUF_domain"/>
</dbReference>
<name>A0A917I9E0_9HYPH</name>
<dbReference type="SMART" id="SM01034">
    <property type="entry name" value="BLUF"/>
    <property type="match status" value="1"/>
</dbReference>
<dbReference type="InterPro" id="IPR036046">
    <property type="entry name" value="Acylphosphatase-like_dom_sf"/>
</dbReference>
<dbReference type="RefSeq" id="WP_188519290.1">
    <property type="nucleotide sequence ID" value="NZ_BMES01000002.1"/>
</dbReference>
<reference evidence="2" key="2">
    <citation type="submission" date="2020-09" db="EMBL/GenBank/DDBJ databases">
        <authorList>
            <person name="Sun Q."/>
            <person name="Zhou Y."/>
        </authorList>
    </citation>
    <scope>NUCLEOTIDE SEQUENCE</scope>
    <source>
        <strain evidence="2">CGMCC 1.12214</strain>
    </source>
</reference>
<reference evidence="2" key="1">
    <citation type="journal article" date="2014" name="Int. J. Syst. Evol. Microbiol.">
        <title>Complete genome sequence of Corynebacterium casei LMG S-19264T (=DSM 44701T), isolated from a smear-ripened cheese.</title>
        <authorList>
            <consortium name="US DOE Joint Genome Institute (JGI-PGF)"/>
            <person name="Walter F."/>
            <person name="Albersmeier A."/>
            <person name="Kalinowski J."/>
            <person name="Ruckert C."/>
        </authorList>
    </citation>
    <scope>NUCLEOTIDE SEQUENCE</scope>
    <source>
        <strain evidence="2">CGMCC 1.12214</strain>
    </source>
</reference>
<evidence type="ECO:0000313" key="2">
    <source>
        <dbReference type="EMBL" id="GGH28930.1"/>
    </source>
</evidence>
<dbReference type="SUPFAM" id="SSF54975">
    <property type="entry name" value="Acylphosphatase/BLUF domain-like"/>
    <property type="match status" value="1"/>
</dbReference>
<dbReference type="GO" id="GO:0071949">
    <property type="term" value="F:FAD binding"/>
    <property type="evidence" value="ECO:0007669"/>
    <property type="project" value="InterPro"/>
</dbReference>
<dbReference type="EMBL" id="BMES01000002">
    <property type="protein sequence ID" value="GGH28930.1"/>
    <property type="molecule type" value="Genomic_DNA"/>
</dbReference>
<sequence>MPLTRLTYYSTRKIPPQEGFRTIKSILDASIRNNARDGITGYMIFDDRIFAQILEGETAVVSRTYDRIGADPRHGDLVLLERRPQATRAFPNWAMGATLFLDEMKDVMSKRGMTTLDPSKLGPAGVLGLAQALHAREQARKPAQRMPTAR</sequence>
<feature type="domain" description="BLUF" evidence="1">
    <location>
        <begin position="3"/>
        <end position="96"/>
    </location>
</feature>
<comment type="caution">
    <text evidence="2">The sequence shown here is derived from an EMBL/GenBank/DDBJ whole genome shotgun (WGS) entry which is preliminary data.</text>
</comment>
<protein>
    <recommendedName>
        <fullName evidence="1">BLUF domain-containing protein</fullName>
    </recommendedName>
</protein>
<keyword evidence="3" id="KW-1185">Reference proteome</keyword>
<evidence type="ECO:0000313" key="3">
    <source>
        <dbReference type="Proteomes" id="UP000603912"/>
    </source>
</evidence>
<dbReference type="Pfam" id="PF04940">
    <property type="entry name" value="BLUF"/>
    <property type="match status" value="1"/>
</dbReference>
<organism evidence="2 3">
    <name type="scientific">Alsobacter metallidurans</name>
    <dbReference type="NCBI Taxonomy" id="340221"/>
    <lineage>
        <taxon>Bacteria</taxon>
        <taxon>Pseudomonadati</taxon>
        <taxon>Pseudomonadota</taxon>
        <taxon>Alphaproteobacteria</taxon>
        <taxon>Hyphomicrobiales</taxon>
        <taxon>Alsobacteraceae</taxon>
        <taxon>Alsobacter</taxon>
    </lineage>
</organism>
<dbReference type="Proteomes" id="UP000603912">
    <property type="component" value="Unassembled WGS sequence"/>
</dbReference>
<dbReference type="GO" id="GO:0009882">
    <property type="term" value="F:blue light photoreceptor activity"/>
    <property type="evidence" value="ECO:0007669"/>
    <property type="project" value="InterPro"/>
</dbReference>
<evidence type="ECO:0000259" key="1">
    <source>
        <dbReference type="PROSITE" id="PS50925"/>
    </source>
</evidence>